<feature type="transmembrane region" description="Helical" evidence="2">
    <location>
        <begin position="36"/>
        <end position="57"/>
    </location>
</feature>
<evidence type="ECO:0000256" key="1">
    <source>
        <dbReference type="SAM" id="MobiDB-lite"/>
    </source>
</evidence>
<evidence type="ECO:0000256" key="2">
    <source>
        <dbReference type="SAM" id="Phobius"/>
    </source>
</evidence>
<keyword evidence="2" id="KW-0812">Transmembrane</keyword>
<accession>A0ABT6HJZ8</accession>
<evidence type="ECO:0000313" key="3">
    <source>
        <dbReference type="EMBL" id="MDH2389033.1"/>
    </source>
</evidence>
<keyword evidence="4" id="KW-1185">Reference proteome</keyword>
<name>A0ABT6HJZ8_9ACTN</name>
<protein>
    <submittedName>
        <fullName evidence="3">Adhesin</fullName>
    </submittedName>
</protein>
<dbReference type="Proteomes" id="UP001223144">
    <property type="component" value="Unassembled WGS sequence"/>
</dbReference>
<organism evidence="3 4">
    <name type="scientific">Streptomyces chengmaiensis</name>
    <dbReference type="NCBI Taxonomy" id="3040919"/>
    <lineage>
        <taxon>Bacteria</taxon>
        <taxon>Bacillati</taxon>
        <taxon>Actinomycetota</taxon>
        <taxon>Actinomycetes</taxon>
        <taxon>Kitasatosporales</taxon>
        <taxon>Streptomycetaceae</taxon>
        <taxon>Streptomyces</taxon>
    </lineage>
</organism>
<gene>
    <name evidence="3" type="ORF">QCN29_09560</name>
</gene>
<keyword evidence="2" id="KW-1133">Transmembrane helix</keyword>
<dbReference type="EMBL" id="JARWBG010000008">
    <property type="protein sequence ID" value="MDH2389033.1"/>
    <property type="molecule type" value="Genomic_DNA"/>
</dbReference>
<comment type="caution">
    <text evidence="3">The sequence shown here is derived from an EMBL/GenBank/DDBJ whole genome shotgun (WGS) entry which is preliminary data.</text>
</comment>
<reference evidence="3 4" key="1">
    <citation type="submission" date="2023-04" db="EMBL/GenBank/DDBJ databases">
        <title>Streptomyces chengmaiensis sp. nov. isolated from the stem of mangrove plant in Hainan.</title>
        <authorList>
            <person name="Huang X."/>
            <person name="Zhou S."/>
            <person name="Chu X."/>
            <person name="Xie Y."/>
            <person name="Lin Y."/>
        </authorList>
    </citation>
    <scope>NUCLEOTIDE SEQUENCE [LARGE SCALE GENOMIC DNA]</scope>
    <source>
        <strain evidence="3 4">HNM0663</strain>
    </source>
</reference>
<feature type="region of interest" description="Disordered" evidence="1">
    <location>
        <begin position="64"/>
        <end position="140"/>
    </location>
</feature>
<evidence type="ECO:0000313" key="4">
    <source>
        <dbReference type="Proteomes" id="UP001223144"/>
    </source>
</evidence>
<keyword evidence="2" id="KW-0472">Membrane</keyword>
<feature type="compositionally biased region" description="Pro residues" evidence="1">
    <location>
        <begin position="93"/>
        <end position="130"/>
    </location>
</feature>
<proteinExistence type="predicted"/>
<dbReference type="RefSeq" id="WP_279927314.1">
    <property type="nucleotide sequence ID" value="NZ_JARWBG010000008.1"/>
</dbReference>
<sequence>MRCPECELGARAPGGAWIAKETLAGRFSLLSRTGKTLVVAGVLVTACALVLSVSVLYGGDDEATASTAGSAGGEPPSPGDRAGAPQRILPSALPEPPPSPSPTPTPTPTPSLSPSAPPSKTPPPPPPSPSVSPSASRTSYSAWAGPGCAGGGHYREHGRYADGDDGWYTVPAGGHRGDGCDGRFTAIPMSGSATRDYGNTATWTWYVGSGYTHCSIAVTVPNPRRPQDAAGQPTTYHILTDPDDSRSAVKSFRIDQTELRGSGLIVVKVPVTDRRVTVQLVDRGIDWGSSDRTGAHHAAAQMRADCTARD</sequence>